<comment type="caution">
    <text evidence="2">The sequence shown here is derived from an EMBL/GenBank/DDBJ whole genome shotgun (WGS) entry which is preliminary data.</text>
</comment>
<dbReference type="EMBL" id="JAACNO010003292">
    <property type="protein sequence ID" value="KAF4127318.1"/>
    <property type="molecule type" value="Genomic_DNA"/>
</dbReference>
<evidence type="ECO:0008006" key="4">
    <source>
        <dbReference type="Google" id="ProtNLM"/>
    </source>
</evidence>
<proteinExistence type="predicted"/>
<feature type="chain" id="PRO_5035860795" description="RxLR effector protein" evidence="1">
    <location>
        <begin position="22"/>
        <end position="414"/>
    </location>
</feature>
<name>A0A8S9TMV6_PHYIN</name>
<accession>A0A8S9TMV6</accession>
<dbReference type="AlphaFoldDB" id="A0A8S9TMV6"/>
<reference evidence="2" key="1">
    <citation type="submission" date="2020-03" db="EMBL/GenBank/DDBJ databases">
        <title>Hybrid Assembly of Korean Phytophthora infestans isolates.</title>
        <authorList>
            <person name="Prokchorchik M."/>
            <person name="Lee Y."/>
            <person name="Seo J."/>
            <person name="Cho J.-H."/>
            <person name="Park Y.-E."/>
            <person name="Jang D.-C."/>
            <person name="Im J.-S."/>
            <person name="Choi J.-G."/>
            <person name="Park H.-J."/>
            <person name="Lee G.-B."/>
            <person name="Lee Y.-G."/>
            <person name="Hong S.-Y."/>
            <person name="Cho K."/>
            <person name="Sohn K.H."/>
        </authorList>
    </citation>
    <scope>NUCLEOTIDE SEQUENCE</scope>
    <source>
        <strain evidence="2">KR_2_A2</strain>
    </source>
</reference>
<sequence>MTRLYLLILAALAIFSNPSAALGVAKMGVIKSTSDHLKAESDSTTLVKSSVNAPGSQVDDERTLSAYLSTLDDAIKRSKAVDNVFKVLNLNRASDDLLTNANWVSWEKYVEELFPKNFKDEVLVKTLREHYDDQHILQMLAKAKENPRTKEIATALEKQLINIPLVMLTSWKGRNLGPGHVFKVFPVKDSSQLDDFVRDKKWGFWIKYVDGITPDADKVSRILNPLINRFTTEGVVKTIASDSVVDTKYLEELLLAKWLGDSKTKSKTVDKVRGGVLKAVFPDKLPEKAEDLVARYTAKAVKESRDVDDLFRVLGLNSKLDDLLTHPSLVAWMKRMDDVYSTTDQRSIAMAETLMRYYDDRHLLEMLAKAKKSQSTKEIATEWEFKVKQAIVEQLASWRAQHRHLQSAFHRRSL</sequence>
<gene>
    <name evidence="2" type="ORF">GN958_ATG23487</name>
</gene>
<protein>
    <recommendedName>
        <fullName evidence="4">RxLR effector protein</fullName>
    </recommendedName>
</protein>
<keyword evidence="1" id="KW-0732">Signal</keyword>
<feature type="signal peptide" evidence="1">
    <location>
        <begin position="1"/>
        <end position="21"/>
    </location>
</feature>
<evidence type="ECO:0000313" key="3">
    <source>
        <dbReference type="Proteomes" id="UP000704712"/>
    </source>
</evidence>
<organism evidence="2 3">
    <name type="scientific">Phytophthora infestans</name>
    <name type="common">Potato late blight agent</name>
    <name type="synonym">Botrytis infestans</name>
    <dbReference type="NCBI Taxonomy" id="4787"/>
    <lineage>
        <taxon>Eukaryota</taxon>
        <taxon>Sar</taxon>
        <taxon>Stramenopiles</taxon>
        <taxon>Oomycota</taxon>
        <taxon>Peronosporomycetes</taxon>
        <taxon>Peronosporales</taxon>
        <taxon>Peronosporaceae</taxon>
        <taxon>Phytophthora</taxon>
    </lineage>
</organism>
<dbReference type="Proteomes" id="UP000704712">
    <property type="component" value="Unassembled WGS sequence"/>
</dbReference>
<evidence type="ECO:0000256" key="1">
    <source>
        <dbReference type="SAM" id="SignalP"/>
    </source>
</evidence>
<evidence type="ECO:0000313" key="2">
    <source>
        <dbReference type="EMBL" id="KAF4127318.1"/>
    </source>
</evidence>